<dbReference type="Pfam" id="PF13302">
    <property type="entry name" value="Acetyltransf_3"/>
    <property type="match status" value="1"/>
</dbReference>
<dbReference type="Proteomes" id="UP000494269">
    <property type="component" value="Unassembled WGS sequence"/>
</dbReference>
<organism evidence="2 3">
    <name type="scientific">Achromobacter kerstersii</name>
    <dbReference type="NCBI Taxonomy" id="1353890"/>
    <lineage>
        <taxon>Bacteria</taxon>
        <taxon>Pseudomonadati</taxon>
        <taxon>Pseudomonadota</taxon>
        <taxon>Betaproteobacteria</taxon>
        <taxon>Burkholderiales</taxon>
        <taxon>Alcaligenaceae</taxon>
        <taxon>Achromobacter</taxon>
    </lineage>
</organism>
<name>A0A6S7AKH7_9BURK</name>
<dbReference type="InterPro" id="IPR016181">
    <property type="entry name" value="Acyl_CoA_acyltransferase"/>
</dbReference>
<keyword evidence="3" id="KW-1185">Reference proteome</keyword>
<evidence type="ECO:0000313" key="3">
    <source>
        <dbReference type="Proteomes" id="UP000494269"/>
    </source>
</evidence>
<sequence>MLTPSTTVTLRRVQAGDVPMILAMESDPAVMQHSTGVKPATEARRQELLAWLAEPQTDIGHWSIVVGQVAVGWISLVPLEDSGRLQLAYRLSRAAWGHGYATLAGKLLCDYAWRTLDVPQLVAVVWPGNHASGRVLEKLGFVFSSQEQHYHRDTNVYVLPRPNALSS</sequence>
<dbReference type="EMBL" id="CADIJQ010000001">
    <property type="protein sequence ID" value="CAB3674113.1"/>
    <property type="molecule type" value="Genomic_DNA"/>
</dbReference>
<dbReference type="GO" id="GO:0016747">
    <property type="term" value="F:acyltransferase activity, transferring groups other than amino-acyl groups"/>
    <property type="evidence" value="ECO:0007669"/>
    <property type="project" value="InterPro"/>
</dbReference>
<dbReference type="InterPro" id="IPR000182">
    <property type="entry name" value="GNAT_dom"/>
</dbReference>
<dbReference type="PANTHER" id="PTHR43792:SF1">
    <property type="entry name" value="N-ACETYLTRANSFERASE DOMAIN-CONTAINING PROTEIN"/>
    <property type="match status" value="1"/>
</dbReference>
<feature type="domain" description="N-acetyltransferase" evidence="1">
    <location>
        <begin position="8"/>
        <end position="162"/>
    </location>
</feature>
<dbReference type="PROSITE" id="PS51186">
    <property type="entry name" value="GNAT"/>
    <property type="match status" value="1"/>
</dbReference>
<evidence type="ECO:0000313" key="2">
    <source>
        <dbReference type="EMBL" id="CAB3674113.1"/>
    </source>
</evidence>
<accession>A0A6S7AKH7</accession>
<gene>
    <name evidence="2" type="ORF">LMG3441_01232</name>
</gene>
<dbReference type="PANTHER" id="PTHR43792">
    <property type="entry name" value="GNAT FAMILY, PUTATIVE (AFU_ORTHOLOGUE AFUA_3G00765)-RELATED-RELATED"/>
    <property type="match status" value="1"/>
</dbReference>
<dbReference type="SUPFAM" id="SSF55729">
    <property type="entry name" value="Acyl-CoA N-acyltransferases (Nat)"/>
    <property type="match status" value="1"/>
</dbReference>
<proteinExistence type="predicted"/>
<dbReference type="InterPro" id="IPR051531">
    <property type="entry name" value="N-acetyltransferase"/>
</dbReference>
<dbReference type="AlphaFoldDB" id="A0A6S7AKH7"/>
<reference evidence="2 3" key="1">
    <citation type="submission" date="2020-04" db="EMBL/GenBank/DDBJ databases">
        <authorList>
            <person name="De Canck E."/>
        </authorList>
    </citation>
    <scope>NUCLEOTIDE SEQUENCE [LARGE SCALE GENOMIC DNA]</scope>
    <source>
        <strain evidence="2 3">LMG 3441</strain>
    </source>
</reference>
<dbReference type="Gene3D" id="3.40.630.30">
    <property type="match status" value="1"/>
</dbReference>
<protein>
    <recommendedName>
        <fullName evidence="1">N-acetyltransferase domain-containing protein</fullName>
    </recommendedName>
</protein>
<evidence type="ECO:0000259" key="1">
    <source>
        <dbReference type="PROSITE" id="PS51186"/>
    </source>
</evidence>